<reference evidence="4" key="1">
    <citation type="submission" date="2016-10" db="EMBL/GenBank/DDBJ databases">
        <authorList>
            <person name="de Groot N.N."/>
        </authorList>
    </citation>
    <scope>NUCLEOTIDE SEQUENCE [LARGE SCALE GENOMIC DNA]</scope>
    <source>
        <strain evidence="4">CGMCC 1.10697</strain>
    </source>
</reference>
<dbReference type="Pfam" id="PF01546">
    <property type="entry name" value="Peptidase_M20"/>
    <property type="match status" value="1"/>
</dbReference>
<dbReference type="GO" id="GO:0016787">
    <property type="term" value="F:hydrolase activity"/>
    <property type="evidence" value="ECO:0007669"/>
    <property type="project" value="UniProtKB-KW"/>
</dbReference>
<feature type="binding site" evidence="1">
    <location>
        <position position="99"/>
    </location>
    <ligand>
        <name>Mn(2+)</name>
        <dbReference type="ChEBI" id="CHEBI:29035"/>
        <label>2</label>
    </ligand>
</feature>
<dbReference type="InterPro" id="IPR017439">
    <property type="entry name" value="Amidohydrolase"/>
</dbReference>
<dbReference type="Gene3D" id="3.40.630.10">
    <property type="entry name" value="Zn peptidases"/>
    <property type="match status" value="1"/>
</dbReference>
<dbReference type="GO" id="GO:0046872">
    <property type="term" value="F:metal ion binding"/>
    <property type="evidence" value="ECO:0007669"/>
    <property type="project" value="UniProtKB-KW"/>
</dbReference>
<keyword evidence="1" id="KW-0479">Metal-binding</keyword>
<evidence type="ECO:0000313" key="3">
    <source>
        <dbReference type="EMBL" id="PKH43801.1"/>
    </source>
</evidence>
<dbReference type="SUPFAM" id="SSF55031">
    <property type="entry name" value="Bacterial exopeptidase dimerisation domain"/>
    <property type="match status" value="1"/>
</dbReference>
<dbReference type="OrthoDB" id="9777385at2"/>
<dbReference type="InterPro" id="IPR002933">
    <property type="entry name" value="Peptidase_M20"/>
</dbReference>
<accession>A0A1I0YZV9</accession>
<dbReference type="EMBL" id="FOKC01000004">
    <property type="protein sequence ID" value="SFB17573.1"/>
    <property type="molecule type" value="Genomic_DNA"/>
</dbReference>
<dbReference type="EMBL" id="PJBV01000011">
    <property type="protein sequence ID" value="PKH43801.1"/>
    <property type="molecule type" value="Genomic_DNA"/>
</dbReference>
<keyword evidence="6" id="KW-1185">Reference proteome</keyword>
<dbReference type="Proteomes" id="UP000233565">
    <property type="component" value="Unassembled WGS sequence"/>
</dbReference>
<evidence type="ECO:0000256" key="1">
    <source>
        <dbReference type="PIRSR" id="PIRSR005962-1"/>
    </source>
</evidence>
<dbReference type="InterPro" id="IPR036264">
    <property type="entry name" value="Bact_exopeptidase_dim_dom"/>
</dbReference>
<evidence type="ECO:0000313" key="5">
    <source>
        <dbReference type="Proteomes" id="UP000199113"/>
    </source>
</evidence>
<dbReference type="PANTHER" id="PTHR11014:SF63">
    <property type="entry name" value="METALLOPEPTIDASE, PUTATIVE (AFU_ORTHOLOGUE AFUA_6G09600)-RELATED"/>
    <property type="match status" value="1"/>
</dbReference>
<dbReference type="PANTHER" id="PTHR11014">
    <property type="entry name" value="PEPTIDASE M20 FAMILY MEMBER"/>
    <property type="match status" value="1"/>
</dbReference>
<dbReference type="PIRSF" id="PIRSF005962">
    <property type="entry name" value="Pept_M20D_amidohydro"/>
    <property type="match status" value="1"/>
</dbReference>
<dbReference type="InterPro" id="IPR011650">
    <property type="entry name" value="Peptidase_M20_dimer"/>
</dbReference>
<protein>
    <submittedName>
        <fullName evidence="3">Amidohydrolase</fullName>
    </submittedName>
    <submittedName>
        <fullName evidence="4">Hippurate hydrolase</fullName>
    </submittedName>
</protein>
<dbReference type="NCBIfam" id="TIGR01891">
    <property type="entry name" value="amidohydrolases"/>
    <property type="match status" value="1"/>
</dbReference>
<keyword evidence="1" id="KW-0464">Manganese</keyword>
<dbReference type="STRING" id="748909.SAMN05192575_104291"/>
<sequence length="407" mass="41191">MSRLEDVYRDLHAHPELSFSERRTAGLAAAWLRECGFEVHEGIGITGVVGVLARGEGPVALLRADMDGLPVEEATGLPYASTARALDPDGVDVAVMHACGHDVHVTCLLGAAATLAADAGWTGTLVVLFQPAEEVARGAAAMVDDRLYDLVPRPDVVLGQHVAPLPAGALGLTSGPAFAATDSLRVTLTGAGGHGSRPEATVDPVVMAASTVMRLQTIVSREVAATDTAVVTVGASRAGTKANIIPEQAELLVNVRTYDPHVRGVVLAAITRIVEAEAAAAGAPVGPEIVAYESAPAVVNDADAVERTRAALTGTVGVTAVVDPGPVTGSEDVGVLAAAAGAPCVFWLLGGADPAAFDGAADVPAMQRVMASLPSNHSPAYAPVIQPTLGIGVSALVSAALVWLGPV</sequence>
<reference evidence="3 6" key="2">
    <citation type="submission" date="2017-12" db="EMBL/GenBank/DDBJ databases">
        <title>Pharmacopeia of the Arctic Ocean.</title>
        <authorList>
            <person name="Collins E."/>
            <person name="Ducluzeau A.-L."/>
        </authorList>
    </citation>
    <scope>NUCLEOTIDE SEQUENCE [LARGE SCALE GENOMIC DNA]</scope>
    <source>
        <strain evidence="3 6">DSM 23325</strain>
    </source>
</reference>
<feature type="binding site" evidence="1">
    <location>
        <position position="161"/>
    </location>
    <ligand>
        <name>Mn(2+)</name>
        <dbReference type="ChEBI" id="CHEBI:29035"/>
        <label>2</label>
    </ligand>
</feature>
<keyword evidence="4" id="KW-0378">Hydrolase</keyword>
<feature type="binding site" evidence="1">
    <location>
        <position position="134"/>
    </location>
    <ligand>
        <name>Mn(2+)</name>
        <dbReference type="ChEBI" id="CHEBI:29035"/>
        <label>2</label>
    </ligand>
</feature>
<organism evidence="4 5">
    <name type="scientific">Nocardioides alpinus</name>
    <dbReference type="NCBI Taxonomy" id="748909"/>
    <lineage>
        <taxon>Bacteria</taxon>
        <taxon>Bacillati</taxon>
        <taxon>Actinomycetota</taxon>
        <taxon>Actinomycetes</taxon>
        <taxon>Propionibacteriales</taxon>
        <taxon>Nocardioidaceae</taxon>
        <taxon>Nocardioides</taxon>
    </lineage>
</organism>
<dbReference type="SUPFAM" id="SSF53187">
    <property type="entry name" value="Zn-dependent exopeptidases"/>
    <property type="match status" value="1"/>
</dbReference>
<evidence type="ECO:0000313" key="4">
    <source>
        <dbReference type="EMBL" id="SFB17573.1"/>
    </source>
</evidence>
<dbReference type="Pfam" id="PF07687">
    <property type="entry name" value="M20_dimer"/>
    <property type="match status" value="1"/>
</dbReference>
<dbReference type="Proteomes" id="UP000199113">
    <property type="component" value="Unassembled WGS sequence"/>
</dbReference>
<gene>
    <name evidence="3" type="ORF">CXG46_04990</name>
    <name evidence="4" type="ORF">SAMN05192575_104291</name>
</gene>
<dbReference type="Gene3D" id="3.30.70.360">
    <property type="match status" value="1"/>
</dbReference>
<feature type="binding site" evidence="1">
    <location>
        <position position="101"/>
    </location>
    <ligand>
        <name>Mn(2+)</name>
        <dbReference type="ChEBI" id="CHEBI:29035"/>
        <label>2</label>
    </ligand>
</feature>
<proteinExistence type="predicted"/>
<feature type="domain" description="Peptidase M20 dimerisation" evidence="2">
    <location>
        <begin position="183"/>
        <end position="279"/>
    </location>
</feature>
<comment type="cofactor">
    <cofactor evidence="1">
        <name>Mn(2+)</name>
        <dbReference type="ChEBI" id="CHEBI:29035"/>
    </cofactor>
    <text evidence="1">The Mn(2+) ion enhances activity.</text>
</comment>
<dbReference type="AlphaFoldDB" id="A0A1I0YZV9"/>
<evidence type="ECO:0000313" key="6">
    <source>
        <dbReference type="Proteomes" id="UP000233565"/>
    </source>
</evidence>
<name>A0A1I0YZV9_9ACTN</name>
<evidence type="ECO:0000259" key="2">
    <source>
        <dbReference type="Pfam" id="PF07687"/>
    </source>
</evidence>